<dbReference type="RefSeq" id="WP_157841549.1">
    <property type="nucleotide sequence ID" value="NZ_CP139957.1"/>
</dbReference>
<gene>
    <name evidence="1" type="ORF">SOJ16_000261</name>
</gene>
<accession>A0ABZ0U037</accession>
<name>A0ABZ0U037_9FIRM</name>
<dbReference type="Proteomes" id="UP001322744">
    <property type="component" value="Chromosome"/>
</dbReference>
<protein>
    <submittedName>
        <fullName evidence="1">Uncharacterized protein</fullName>
    </submittedName>
</protein>
<proteinExistence type="predicted"/>
<keyword evidence="2" id="KW-1185">Reference proteome</keyword>
<evidence type="ECO:0000313" key="1">
    <source>
        <dbReference type="EMBL" id="WPX09087.1"/>
    </source>
</evidence>
<dbReference type="EMBL" id="CP139957">
    <property type="protein sequence ID" value="WPX09087.1"/>
    <property type="molecule type" value="Genomic_DNA"/>
</dbReference>
<reference evidence="1 2" key="1">
    <citation type="submission" date="2023-12" db="EMBL/GenBank/DDBJ databases">
        <authorList>
            <person name="Manesh M.J.H."/>
            <person name="Bing R.G."/>
            <person name="Willard D.J."/>
            <person name="Kelly R.M."/>
        </authorList>
    </citation>
    <scope>NUCLEOTIDE SEQUENCE [LARGE SCALE GENOMIC DNA]</scope>
    <source>
        <strain evidence="1 2">DSM 8977</strain>
    </source>
</reference>
<organism evidence="1 2">
    <name type="scientific">Anaerocellum danielii</name>
    <dbReference type="NCBI Taxonomy" id="1387557"/>
    <lineage>
        <taxon>Bacteria</taxon>
        <taxon>Bacillati</taxon>
        <taxon>Bacillota</taxon>
        <taxon>Bacillota incertae sedis</taxon>
        <taxon>Caldicellulosiruptorales</taxon>
        <taxon>Caldicellulosiruptoraceae</taxon>
        <taxon>Anaerocellum</taxon>
    </lineage>
</organism>
<evidence type="ECO:0000313" key="2">
    <source>
        <dbReference type="Proteomes" id="UP001322744"/>
    </source>
</evidence>
<sequence length="248" mass="29614">MTEVHLFDSKYLFFEISNLGNSEKYDLLIDNEESDISSVNYYTQKHIIYPFEQFKADVIKNSVDLDKYTLTTAQTEAVLPFYFIEDDNYYYLKTYVNENKSEFYKINLSENSNNPILICSIRERILENSHFTNYRIIKGKKIDKKDVLYIAREIIESQRVSTIESLYIGEKMLTKNYNTFRFDRNERCFDICESDGYLVTAKFSQTDGFIFRFFSLWDKRLLLQTRPCSKILYFNNPLNNEEVLVIPY</sequence>